<feature type="chain" id="PRO_5012068092" evidence="1">
    <location>
        <begin position="16"/>
        <end position="155"/>
    </location>
</feature>
<dbReference type="GO" id="GO:0032497">
    <property type="term" value="P:detection of lipopolysaccharide"/>
    <property type="evidence" value="ECO:0007669"/>
    <property type="project" value="TreeGrafter"/>
</dbReference>
<dbReference type="Gene3D" id="2.60.40.770">
    <property type="match status" value="1"/>
</dbReference>
<organism evidence="3 4">
    <name type="scientific">Tinamus guttatus</name>
    <name type="common">White-throated tinamou</name>
    <dbReference type="NCBI Taxonomy" id="94827"/>
    <lineage>
        <taxon>Eukaryota</taxon>
        <taxon>Metazoa</taxon>
        <taxon>Chordata</taxon>
        <taxon>Craniata</taxon>
        <taxon>Vertebrata</taxon>
        <taxon>Euteleostomi</taxon>
        <taxon>Archelosauria</taxon>
        <taxon>Archosauria</taxon>
        <taxon>Dinosauria</taxon>
        <taxon>Saurischia</taxon>
        <taxon>Theropoda</taxon>
        <taxon>Coelurosauria</taxon>
        <taxon>Aves</taxon>
        <taxon>Palaeognathae</taxon>
        <taxon>Tinamiformes</taxon>
        <taxon>Tinamidae</taxon>
        <taxon>Tinamus</taxon>
    </lineage>
</organism>
<dbReference type="GO" id="GO:0001530">
    <property type="term" value="F:lipopolysaccharide binding"/>
    <property type="evidence" value="ECO:0007669"/>
    <property type="project" value="InterPro"/>
</dbReference>
<dbReference type="GO" id="GO:0046696">
    <property type="term" value="C:lipopolysaccharide receptor complex"/>
    <property type="evidence" value="ECO:0007669"/>
    <property type="project" value="TreeGrafter"/>
</dbReference>
<evidence type="ECO:0000313" key="4">
    <source>
        <dbReference type="Proteomes" id="UP000053641"/>
    </source>
</evidence>
<accession>A0A099YVS0</accession>
<dbReference type="PANTHER" id="PTHR15218:SF0">
    <property type="entry name" value="LYMPHOCYTE ANTIGEN 96"/>
    <property type="match status" value="1"/>
</dbReference>
<sequence>MFQVFLFFLFTAGNSELLCKSSDLEISYTFCDTILQTFVFNITPCTMINKPIWNVVLTWIPRSDVNFLKVVFKVWFDGARALDWKEVLCRGADDEYAACGALKGETFATTFDIKGARTMFPQGTYTVILQGFSDDSEKNMLICLNFTMIVKQEAL</sequence>
<dbReference type="PANTHER" id="PTHR15218">
    <property type="entry name" value="MD-1, MD-2 - RELATED"/>
    <property type="match status" value="1"/>
</dbReference>
<dbReference type="STRING" id="94827.A0A099YVS0"/>
<gene>
    <name evidence="3" type="ORF">N309_14153</name>
</gene>
<dbReference type="GO" id="GO:0035662">
    <property type="term" value="F:Toll-like receptor 4 binding"/>
    <property type="evidence" value="ECO:0007669"/>
    <property type="project" value="InterPro"/>
</dbReference>
<dbReference type="InterPro" id="IPR014756">
    <property type="entry name" value="Ig_E-set"/>
</dbReference>
<feature type="signal peptide" evidence="1">
    <location>
        <begin position="1"/>
        <end position="15"/>
    </location>
</feature>
<protein>
    <submittedName>
        <fullName evidence="3">Lymphocyte antigen 96</fullName>
    </submittedName>
</protein>
<dbReference type="GO" id="GO:0045087">
    <property type="term" value="P:innate immune response"/>
    <property type="evidence" value="ECO:0007669"/>
    <property type="project" value="InterPro"/>
</dbReference>
<dbReference type="InterPro" id="IPR039217">
    <property type="entry name" value="LY96"/>
</dbReference>
<dbReference type="GO" id="GO:0031666">
    <property type="term" value="P:positive regulation of lipopolysaccharide-mediated signaling pathway"/>
    <property type="evidence" value="ECO:0007669"/>
    <property type="project" value="TreeGrafter"/>
</dbReference>
<evidence type="ECO:0000256" key="1">
    <source>
        <dbReference type="SAM" id="SignalP"/>
    </source>
</evidence>
<dbReference type="OrthoDB" id="9907947at2759"/>
<name>A0A099YVS0_TINGU</name>
<dbReference type="InterPro" id="IPR003172">
    <property type="entry name" value="ML_dom"/>
</dbReference>
<dbReference type="GO" id="GO:0034142">
    <property type="term" value="P:toll-like receptor 4 signaling pathway"/>
    <property type="evidence" value="ECO:0007669"/>
    <property type="project" value="TreeGrafter"/>
</dbReference>
<dbReference type="SUPFAM" id="SSF81296">
    <property type="entry name" value="E set domains"/>
    <property type="match status" value="1"/>
</dbReference>
<dbReference type="AlphaFoldDB" id="A0A099YVS0"/>
<feature type="domain" description="MD-2-related lipid-recognition" evidence="2">
    <location>
        <begin position="36"/>
        <end position="149"/>
    </location>
</feature>
<keyword evidence="1" id="KW-0732">Signal</keyword>
<dbReference type="Pfam" id="PF02221">
    <property type="entry name" value="E1_DerP2_DerF2"/>
    <property type="match status" value="1"/>
</dbReference>
<dbReference type="GO" id="GO:0001875">
    <property type="term" value="F:lipopolysaccharide immune receptor activity"/>
    <property type="evidence" value="ECO:0007669"/>
    <property type="project" value="TreeGrafter"/>
</dbReference>
<evidence type="ECO:0000259" key="2">
    <source>
        <dbReference type="Pfam" id="PF02221"/>
    </source>
</evidence>
<keyword evidence="4" id="KW-1185">Reference proteome</keyword>
<dbReference type="EMBL" id="KL886022">
    <property type="protein sequence ID" value="KGL73502.1"/>
    <property type="molecule type" value="Genomic_DNA"/>
</dbReference>
<dbReference type="Proteomes" id="UP000053641">
    <property type="component" value="Unassembled WGS sequence"/>
</dbReference>
<evidence type="ECO:0000313" key="3">
    <source>
        <dbReference type="EMBL" id="KGL73502.1"/>
    </source>
</evidence>
<reference evidence="3 4" key="1">
    <citation type="submission" date="2014-06" db="EMBL/GenBank/DDBJ databases">
        <title>Genome evolution of avian class.</title>
        <authorList>
            <person name="Zhang G."/>
            <person name="Li C."/>
        </authorList>
    </citation>
    <scope>NUCLEOTIDE SEQUENCE [LARGE SCALE GENOMIC DNA]</scope>
    <source>
        <strain evidence="3">BGI_N309</strain>
    </source>
</reference>
<dbReference type="KEGG" id="tgt:104577923"/>
<proteinExistence type="predicted"/>